<evidence type="ECO:0000313" key="1">
    <source>
        <dbReference type="EMBL" id="QTA88814.1"/>
    </source>
</evidence>
<reference evidence="1" key="1">
    <citation type="journal article" date="2021" name="Microb. Physiol.">
        <title>Proteogenomic Insights into the Physiology of Marine, Sulfate-Reducing, Filamentous Desulfonema limicola and Desulfonema magnum.</title>
        <authorList>
            <person name="Schnaars V."/>
            <person name="Wohlbrand L."/>
            <person name="Scheve S."/>
            <person name="Hinrichs C."/>
            <person name="Reinhardt R."/>
            <person name="Rabus R."/>
        </authorList>
    </citation>
    <scope>NUCLEOTIDE SEQUENCE</scope>
    <source>
        <strain evidence="1">4be13</strain>
    </source>
</reference>
<gene>
    <name evidence="1" type="ORF">dnm_048610</name>
</gene>
<name>A0A975GPG5_9BACT</name>
<organism evidence="1 2">
    <name type="scientific">Desulfonema magnum</name>
    <dbReference type="NCBI Taxonomy" id="45655"/>
    <lineage>
        <taxon>Bacteria</taxon>
        <taxon>Pseudomonadati</taxon>
        <taxon>Thermodesulfobacteriota</taxon>
        <taxon>Desulfobacteria</taxon>
        <taxon>Desulfobacterales</taxon>
        <taxon>Desulfococcaceae</taxon>
        <taxon>Desulfonema</taxon>
    </lineage>
</organism>
<accession>A0A975GPG5</accession>
<proteinExistence type="predicted"/>
<dbReference type="Proteomes" id="UP000663722">
    <property type="component" value="Chromosome"/>
</dbReference>
<sequence>MTCKKMVTYAIFMIMRFPKNMTKQNKFGELQIQRKVPGLKLSKVLTHEGMTCRKKNAGARGIPQAVFQAGGGGHGFLIKI</sequence>
<keyword evidence="2" id="KW-1185">Reference proteome</keyword>
<dbReference type="KEGG" id="dmm:dnm_048610"/>
<protein>
    <submittedName>
        <fullName evidence="1">Uncharacterized protein</fullName>
    </submittedName>
</protein>
<dbReference type="EMBL" id="CP061800">
    <property type="protein sequence ID" value="QTA88814.1"/>
    <property type="molecule type" value="Genomic_DNA"/>
</dbReference>
<evidence type="ECO:0000313" key="2">
    <source>
        <dbReference type="Proteomes" id="UP000663722"/>
    </source>
</evidence>
<dbReference type="AlphaFoldDB" id="A0A975GPG5"/>